<feature type="transmembrane region" description="Helical" evidence="2">
    <location>
        <begin position="872"/>
        <end position="896"/>
    </location>
</feature>
<feature type="transmembrane region" description="Helical" evidence="2">
    <location>
        <begin position="707"/>
        <end position="734"/>
    </location>
</feature>
<evidence type="ECO:0000259" key="4">
    <source>
        <dbReference type="Pfam" id="PF25550"/>
    </source>
</evidence>
<feature type="compositionally biased region" description="Polar residues" evidence="1">
    <location>
        <begin position="26"/>
        <end position="46"/>
    </location>
</feature>
<evidence type="ECO:0000313" key="6">
    <source>
        <dbReference type="Proteomes" id="UP000236621"/>
    </source>
</evidence>
<dbReference type="Proteomes" id="UP000236621">
    <property type="component" value="Unassembled WGS sequence"/>
</dbReference>
<dbReference type="EMBL" id="NRSZ01000341">
    <property type="protein sequence ID" value="PNY27812.1"/>
    <property type="molecule type" value="Genomic_DNA"/>
</dbReference>
<dbReference type="InterPro" id="IPR057688">
    <property type="entry name" value="DUF7928"/>
</dbReference>
<keyword evidence="2" id="KW-1133">Transmembrane helix</keyword>
<comment type="caution">
    <text evidence="5">The sequence shown here is derived from an EMBL/GenBank/DDBJ whole genome shotgun (WGS) entry which is preliminary data.</text>
</comment>
<feature type="domain" description="Glycosyltransferase 2-like" evidence="3">
    <location>
        <begin position="517"/>
        <end position="730"/>
    </location>
</feature>
<keyword evidence="6" id="KW-1185">Reference proteome</keyword>
<feature type="domain" description="DUF7928" evidence="4">
    <location>
        <begin position="52"/>
        <end position="192"/>
    </location>
</feature>
<dbReference type="InterPro" id="IPR001173">
    <property type="entry name" value="Glyco_trans_2-like"/>
</dbReference>
<feature type="transmembrane region" description="Helical" evidence="2">
    <location>
        <begin position="260"/>
        <end position="282"/>
    </location>
</feature>
<dbReference type="Pfam" id="PF25550">
    <property type="entry name" value="DUF7928"/>
    <property type="match status" value="1"/>
</dbReference>
<name>A0A2K3QJT7_9HYPO</name>
<feature type="region of interest" description="Disordered" evidence="1">
    <location>
        <begin position="1"/>
        <end position="49"/>
    </location>
</feature>
<dbReference type="SUPFAM" id="SSF53448">
    <property type="entry name" value="Nucleotide-diphospho-sugar transferases"/>
    <property type="match status" value="1"/>
</dbReference>
<accession>A0A2K3QJT7</accession>
<organism evidence="5 6">
    <name type="scientific">Tolypocladium capitatum</name>
    <dbReference type="NCBI Taxonomy" id="45235"/>
    <lineage>
        <taxon>Eukaryota</taxon>
        <taxon>Fungi</taxon>
        <taxon>Dikarya</taxon>
        <taxon>Ascomycota</taxon>
        <taxon>Pezizomycotina</taxon>
        <taxon>Sordariomycetes</taxon>
        <taxon>Hypocreomycetidae</taxon>
        <taxon>Hypocreales</taxon>
        <taxon>Ophiocordycipitaceae</taxon>
        <taxon>Tolypocladium</taxon>
    </lineage>
</organism>
<gene>
    <name evidence="5" type="ORF">TCAP_02260</name>
</gene>
<dbReference type="AlphaFoldDB" id="A0A2K3QJT7"/>
<evidence type="ECO:0000259" key="3">
    <source>
        <dbReference type="Pfam" id="PF13632"/>
    </source>
</evidence>
<evidence type="ECO:0000256" key="1">
    <source>
        <dbReference type="SAM" id="MobiDB-lite"/>
    </source>
</evidence>
<protein>
    <submittedName>
        <fullName evidence="5">Uncharacterized protein</fullName>
    </submittedName>
</protein>
<keyword evidence="2" id="KW-0472">Membrane</keyword>
<feature type="transmembrane region" description="Helical" evidence="2">
    <location>
        <begin position="841"/>
        <end position="860"/>
    </location>
</feature>
<evidence type="ECO:0000313" key="5">
    <source>
        <dbReference type="EMBL" id="PNY27812.1"/>
    </source>
</evidence>
<dbReference type="PANTHER" id="PTHR35408:SF2">
    <property type="entry name" value="GLYCOSYLTRANSFERASE 2-LIKE DOMAIN-CONTAINING PROTEIN"/>
    <property type="match status" value="1"/>
</dbReference>
<dbReference type="InterPro" id="IPR029044">
    <property type="entry name" value="Nucleotide-diphossugar_trans"/>
</dbReference>
<keyword evidence="2" id="KW-0812">Transmembrane</keyword>
<feature type="transmembrane region" description="Helical" evidence="2">
    <location>
        <begin position="786"/>
        <end position="807"/>
    </location>
</feature>
<feature type="transmembrane region" description="Helical" evidence="2">
    <location>
        <begin position="746"/>
        <end position="766"/>
    </location>
</feature>
<dbReference type="STRING" id="45235.A0A2K3QJT7"/>
<dbReference type="Pfam" id="PF13632">
    <property type="entry name" value="Glyco_trans_2_3"/>
    <property type="match status" value="1"/>
</dbReference>
<sequence length="898" mass="100543">MNDSPPPSVHGLTPLPRNRSLAAVSMASSSESTGSRNERPTPQNGSSEDDFRYRTMVSYLYNRVIASGWIHPESVRTHDDCFGVLLRRSRANYVTAPDPIHHVLLGAVIRLNLTVAVTMRPQMLDGILRSLAPGQTELRFKDGSQVQIIDSLTFAYSASVKKFQYACVCRQERLVLVWHDDLQHIVPVATQVWGEGRLPFNILNVPSRASSIMSSGISSPNGLSTLALEKATPLSHVNASVEELEKDPGMDRPESIARPVALASAFFVGLAMCLSMCLLFGVSLGKVVTECILDNSWTRLALVVPMPLLMCVSLFFFQVIFTNIFQMIGPIGGVHTNSRHHSCYRPSLRRAYADGFEPPRITIQMPVYKEGMDSVMVPTIRSLQAAISYYESHGGSANILVNDDGLRAGLSEEDVRRRREFYHDNNIGWVARPKHNGDEGFVRKGKFKKASNMNFALNISQKVEARVQEMVDARVAAGGSDMVDESDEAEMYEAALARVLEDNPLAMAEGDIRVGELILIVDSDTRVPVDCLLYGAAEMYLSPETGIVQHSTGVMQISGDYFENGITFFTRLVYTSIRFSVGSGEVAPFVGHNAFVRWQAVQDVAVKDETDYIPYWSEGHVSEDFDMALRMQIRGNTIRIASYHNDEFKEGVSLTIYDEITRWQKYAYGVSEMIFHPLHRWIFRGPFTPLFYTYLNSNIVLSSKLSILAYMCSYFALGSSLLLTVTNYFIVGWFRDDLASSYLTSWNVFLSLVLIFNASSPVALAIVRYRTGERSLLGSLVENFKWMPMMTVFFGGISFHITTSLLAHLFNVNVQWGATAKEKDDSNFFQEMPRIFRTFRYMYLIIILLVAAMVYLGAFAPPDWAITDFSCIVPLAVNVAFHALTPLVLNPSLMIFNY</sequence>
<proteinExistence type="predicted"/>
<dbReference type="Gene3D" id="3.90.550.10">
    <property type="entry name" value="Spore Coat Polysaccharide Biosynthesis Protein SpsA, Chain A"/>
    <property type="match status" value="1"/>
</dbReference>
<dbReference type="OrthoDB" id="38531at2759"/>
<feature type="transmembrane region" description="Helical" evidence="2">
    <location>
        <begin position="302"/>
        <end position="321"/>
    </location>
</feature>
<dbReference type="PANTHER" id="PTHR35408">
    <property type="entry name" value="CHROMOSOME 15, WHOLE GENOME SHOTGUN SEQUENCE"/>
    <property type="match status" value="1"/>
</dbReference>
<evidence type="ECO:0000256" key="2">
    <source>
        <dbReference type="SAM" id="Phobius"/>
    </source>
</evidence>
<reference evidence="5 6" key="1">
    <citation type="submission" date="2017-08" db="EMBL/GenBank/DDBJ databases">
        <title>Harnessing the power of phylogenomics to disentangle the directionality and signatures of interkingdom host jumping in the parasitic fungal genus Tolypocladium.</title>
        <authorList>
            <person name="Quandt C.A."/>
            <person name="Patterson W."/>
            <person name="Spatafora J.W."/>
        </authorList>
    </citation>
    <scope>NUCLEOTIDE SEQUENCE [LARGE SCALE GENOMIC DNA]</scope>
    <source>
        <strain evidence="5 6">CBS 113982</strain>
    </source>
</reference>